<dbReference type="AlphaFoldDB" id="A0A2U8HFB3"/>
<gene>
    <name evidence="1" type="ORF">CEW88_08275</name>
</gene>
<proteinExistence type="predicted"/>
<dbReference type="Proteomes" id="UP000244915">
    <property type="component" value="Chromosome 1"/>
</dbReference>
<evidence type="ECO:0000313" key="1">
    <source>
        <dbReference type="EMBL" id="AWI83676.1"/>
    </source>
</evidence>
<accession>A0A2U8HFB3</accession>
<organism evidence="1 2">
    <name type="scientific">Alloyangia pacifica</name>
    <dbReference type="NCBI Taxonomy" id="311180"/>
    <lineage>
        <taxon>Bacteria</taxon>
        <taxon>Pseudomonadati</taxon>
        <taxon>Pseudomonadota</taxon>
        <taxon>Alphaproteobacteria</taxon>
        <taxon>Rhodobacterales</taxon>
        <taxon>Roseobacteraceae</taxon>
        <taxon>Alloyangia</taxon>
    </lineage>
</organism>
<name>A0A2U8HFB3_9RHOB</name>
<protein>
    <submittedName>
        <fullName evidence="1">Uncharacterized protein</fullName>
    </submittedName>
</protein>
<reference evidence="1 2" key="1">
    <citation type="submission" date="2017-06" db="EMBL/GenBank/DDBJ databases">
        <title>Yangia sp. YSBP01 complete genome sequence.</title>
        <authorList>
            <person name="Woo J.-H."/>
            <person name="Kim H.-S."/>
        </authorList>
    </citation>
    <scope>NUCLEOTIDE SEQUENCE [LARGE SCALE GENOMIC DNA]</scope>
    <source>
        <strain evidence="1 2">YSBP01</strain>
    </source>
</reference>
<evidence type="ECO:0000313" key="2">
    <source>
        <dbReference type="Proteomes" id="UP000244915"/>
    </source>
</evidence>
<dbReference type="KEGG" id="ypac:CEW88_08275"/>
<dbReference type="EMBL" id="CP022189">
    <property type="protein sequence ID" value="AWI83676.1"/>
    <property type="molecule type" value="Genomic_DNA"/>
</dbReference>
<sequence length="71" mass="7429">MGLMALMGLWGARETPGIAGFTLGTADVLPGTQGQVHLGAEIGATYPYEILSKVDCPLKFSRLISAGVKNH</sequence>